<dbReference type="SUPFAM" id="SSF54427">
    <property type="entry name" value="NTF2-like"/>
    <property type="match status" value="1"/>
</dbReference>
<dbReference type="InterPro" id="IPR032710">
    <property type="entry name" value="NTF2-like_dom_sf"/>
</dbReference>
<keyword evidence="3" id="KW-1185">Reference proteome</keyword>
<proteinExistence type="predicted"/>
<dbReference type="Pfam" id="PF13577">
    <property type="entry name" value="SnoaL_4"/>
    <property type="match status" value="1"/>
</dbReference>
<dbReference type="EMBL" id="BMPI01000077">
    <property type="protein sequence ID" value="GGM78157.1"/>
    <property type="molecule type" value="Genomic_DNA"/>
</dbReference>
<accession>A0A917X6A1</accession>
<protein>
    <recommendedName>
        <fullName evidence="1">SnoaL-like domain-containing protein</fullName>
    </recommendedName>
</protein>
<dbReference type="InterPro" id="IPR037401">
    <property type="entry name" value="SnoaL-like"/>
</dbReference>
<reference evidence="2" key="2">
    <citation type="submission" date="2020-09" db="EMBL/GenBank/DDBJ databases">
        <authorList>
            <person name="Sun Q."/>
            <person name="Ohkuma M."/>
        </authorList>
    </citation>
    <scope>NUCLEOTIDE SEQUENCE</scope>
    <source>
        <strain evidence="2">JCM 19831</strain>
    </source>
</reference>
<sequence>MDSDAVRRLALVYARGCDRRDADGVAALFTQDGRLAREPDLDVRGRAAIAERIAALSRYRVTTHFVGNHLVDGDRGEVYCMAYHLYDDRVFVMSIRYQDRYAETGEGWRFAERVLIVDWTEDRPLGHAPA</sequence>
<organism evidence="2 3">
    <name type="scientific">Dactylosporangium sucinum</name>
    <dbReference type="NCBI Taxonomy" id="1424081"/>
    <lineage>
        <taxon>Bacteria</taxon>
        <taxon>Bacillati</taxon>
        <taxon>Actinomycetota</taxon>
        <taxon>Actinomycetes</taxon>
        <taxon>Micromonosporales</taxon>
        <taxon>Micromonosporaceae</taxon>
        <taxon>Dactylosporangium</taxon>
    </lineage>
</organism>
<evidence type="ECO:0000313" key="2">
    <source>
        <dbReference type="EMBL" id="GGM78157.1"/>
    </source>
</evidence>
<name>A0A917X6A1_9ACTN</name>
<gene>
    <name evidence="2" type="ORF">GCM10007977_094550</name>
</gene>
<dbReference type="AlphaFoldDB" id="A0A917X6A1"/>
<feature type="domain" description="SnoaL-like" evidence="1">
    <location>
        <begin position="2"/>
        <end position="113"/>
    </location>
</feature>
<evidence type="ECO:0000313" key="3">
    <source>
        <dbReference type="Proteomes" id="UP000642070"/>
    </source>
</evidence>
<dbReference type="Proteomes" id="UP000642070">
    <property type="component" value="Unassembled WGS sequence"/>
</dbReference>
<comment type="caution">
    <text evidence="2">The sequence shown here is derived from an EMBL/GenBank/DDBJ whole genome shotgun (WGS) entry which is preliminary data.</text>
</comment>
<dbReference type="RefSeq" id="WP_190256619.1">
    <property type="nucleotide sequence ID" value="NZ_BMPI01000077.1"/>
</dbReference>
<evidence type="ECO:0000259" key="1">
    <source>
        <dbReference type="Pfam" id="PF13577"/>
    </source>
</evidence>
<reference evidence="2" key="1">
    <citation type="journal article" date="2014" name="Int. J. Syst. Evol. Microbiol.">
        <title>Complete genome sequence of Corynebacterium casei LMG S-19264T (=DSM 44701T), isolated from a smear-ripened cheese.</title>
        <authorList>
            <consortium name="US DOE Joint Genome Institute (JGI-PGF)"/>
            <person name="Walter F."/>
            <person name="Albersmeier A."/>
            <person name="Kalinowski J."/>
            <person name="Ruckert C."/>
        </authorList>
    </citation>
    <scope>NUCLEOTIDE SEQUENCE</scope>
    <source>
        <strain evidence="2">JCM 19831</strain>
    </source>
</reference>
<dbReference type="Gene3D" id="3.10.450.50">
    <property type="match status" value="1"/>
</dbReference>